<dbReference type="SUPFAM" id="SSF53474">
    <property type="entry name" value="alpha/beta-Hydrolases"/>
    <property type="match status" value="1"/>
</dbReference>
<evidence type="ECO:0000259" key="5">
    <source>
        <dbReference type="Pfam" id="PF00326"/>
    </source>
</evidence>
<keyword evidence="7" id="KW-1185">Reference proteome</keyword>
<dbReference type="AlphaFoldDB" id="A0A419V3L8"/>
<name>A0A419V3L8_9BACL</name>
<dbReference type="PANTHER" id="PTHR42776">
    <property type="entry name" value="SERINE PEPTIDASE S9 FAMILY MEMBER"/>
    <property type="match status" value="1"/>
</dbReference>
<gene>
    <name evidence="6" type="ORF">ATL39_2272</name>
</gene>
<organism evidence="6 7">
    <name type="scientific">Sinobaca qinghaiensis</name>
    <dbReference type="NCBI Taxonomy" id="342944"/>
    <lineage>
        <taxon>Bacteria</taxon>
        <taxon>Bacillati</taxon>
        <taxon>Bacillota</taxon>
        <taxon>Bacilli</taxon>
        <taxon>Bacillales</taxon>
        <taxon>Sporolactobacillaceae</taxon>
        <taxon>Sinobaca</taxon>
    </lineage>
</organism>
<dbReference type="GO" id="GO:0006508">
    <property type="term" value="P:proteolysis"/>
    <property type="evidence" value="ECO:0007669"/>
    <property type="project" value="UniProtKB-KW"/>
</dbReference>
<accession>A0A419V3L8</accession>
<dbReference type="GO" id="GO:0004252">
    <property type="term" value="F:serine-type endopeptidase activity"/>
    <property type="evidence" value="ECO:0007669"/>
    <property type="project" value="TreeGrafter"/>
</dbReference>
<dbReference type="Gene3D" id="3.40.50.1820">
    <property type="entry name" value="alpha/beta hydrolase"/>
    <property type="match status" value="1"/>
</dbReference>
<dbReference type="Pfam" id="PF00326">
    <property type="entry name" value="Peptidase_S9"/>
    <property type="match status" value="1"/>
</dbReference>
<reference evidence="6 7" key="1">
    <citation type="submission" date="2018-09" db="EMBL/GenBank/DDBJ databases">
        <title>Genomic Encyclopedia of Archaeal and Bacterial Type Strains, Phase II (KMG-II): from individual species to whole genera.</title>
        <authorList>
            <person name="Goeker M."/>
        </authorList>
    </citation>
    <scope>NUCLEOTIDE SEQUENCE [LARGE SCALE GENOMIC DNA]</scope>
    <source>
        <strain evidence="6 7">DSM 17008</strain>
    </source>
</reference>
<comment type="caution">
    <text evidence="6">The sequence shown here is derived from an EMBL/GenBank/DDBJ whole genome shotgun (WGS) entry which is preliminary data.</text>
</comment>
<dbReference type="PANTHER" id="PTHR42776:SF27">
    <property type="entry name" value="DIPEPTIDYL PEPTIDASE FAMILY MEMBER 6"/>
    <property type="match status" value="1"/>
</dbReference>
<dbReference type="SUPFAM" id="SSF82171">
    <property type="entry name" value="DPP6 N-terminal domain-like"/>
    <property type="match status" value="1"/>
</dbReference>
<keyword evidence="6" id="KW-0031">Aminopeptidase</keyword>
<evidence type="ECO:0000313" key="6">
    <source>
        <dbReference type="EMBL" id="RKD73070.1"/>
    </source>
</evidence>
<evidence type="ECO:0000313" key="7">
    <source>
        <dbReference type="Proteomes" id="UP000285120"/>
    </source>
</evidence>
<dbReference type="EMBL" id="RAPK01000009">
    <property type="protein sequence ID" value="RKD73070.1"/>
    <property type="molecule type" value="Genomic_DNA"/>
</dbReference>
<evidence type="ECO:0000256" key="3">
    <source>
        <dbReference type="ARBA" id="ARBA00022801"/>
    </source>
</evidence>
<comment type="similarity">
    <text evidence="1">Belongs to the peptidase S9C family.</text>
</comment>
<dbReference type="Proteomes" id="UP000285120">
    <property type="component" value="Unassembled WGS sequence"/>
</dbReference>
<dbReference type="GO" id="GO:0004177">
    <property type="term" value="F:aminopeptidase activity"/>
    <property type="evidence" value="ECO:0007669"/>
    <property type="project" value="UniProtKB-KW"/>
</dbReference>
<dbReference type="InterPro" id="IPR011042">
    <property type="entry name" value="6-blade_b-propeller_TolB-like"/>
</dbReference>
<sequence length="660" mass="74660">MSLQKRPIAADDIKHIAVVSEPHISEEGTKYAFVQKHAGEEDIYYSHIYIQHLTDDKPVQWTFGEVQDHSPQWAPDGSELLFLSARSGSTQIWLMSSAGGEPRQYTNIKGGITEAAWAPDSQSIAFIASVDSEAGLMEDSTQEEKKPLEPVLVNRLKYKSDTKGLHDKTRQHAALLDLRSNKTTLLTKGPFDHFGLSWASDSKRLAFSANRNEDEDKSAVVDLFVLHLETEELEKMTESTGIFTMANWSGDGKYLAAIGHELEYADATINQVWIINSRTKENTCMTLKWDVQIGDAAIGDVRSSHPNPGPVWSRDQKHIYFLASERGSTGLYQMDMLGEIEAVHEEENHLFGFSYHAAKDFFIAGISDPSNPGDFFEIQRKAEAHVRLTDVNNEFLKKVDISIPEPLSFKAEDGWEIQGWLMRPAQFEEGQQYPLVLEIHGGPHAMYANTFFHEMQYLAARGYAVLYINPRGSHGYGQSFVDAVRGDYGGKDYTDLMSAVDYVLQSYSFIDGSRLGVTGGSYGGFMTNWIVGHTNRFKAAVTQRSISNWLSFQGVSDIGFFFTEWELKSSLPDSPEELWNFSPLKYIKHVSTPLLIMHGEQDLRCPIEQGEQFFIGLKKLDKTVEFLRFPRSNHELSRGGPPVLRIHRLEHMAEWFNRYL</sequence>
<feature type="domain" description="Peptidase S9 prolyl oligopeptidase catalytic" evidence="5">
    <location>
        <begin position="450"/>
        <end position="660"/>
    </location>
</feature>
<dbReference type="InterPro" id="IPR029058">
    <property type="entry name" value="AB_hydrolase_fold"/>
</dbReference>
<proteinExistence type="inferred from homology"/>
<dbReference type="Gene3D" id="2.120.10.30">
    <property type="entry name" value="TolB, C-terminal domain"/>
    <property type="match status" value="2"/>
</dbReference>
<dbReference type="InterPro" id="IPR011659">
    <property type="entry name" value="WD40"/>
</dbReference>
<protein>
    <submittedName>
        <fullName evidence="6">Dipeptidyl aminopeptidase/acylaminoacyl peptidase</fullName>
    </submittedName>
</protein>
<keyword evidence="4" id="KW-0720">Serine protease</keyword>
<evidence type="ECO:0000256" key="4">
    <source>
        <dbReference type="ARBA" id="ARBA00022825"/>
    </source>
</evidence>
<keyword evidence="3" id="KW-0378">Hydrolase</keyword>
<dbReference type="FunFam" id="3.40.50.1820:FF:000028">
    <property type="entry name" value="S9 family peptidase"/>
    <property type="match status" value="1"/>
</dbReference>
<dbReference type="InterPro" id="IPR001375">
    <property type="entry name" value="Peptidase_S9_cat"/>
</dbReference>
<evidence type="ECO:0000256" key="2">
    <source>
        <dbReference type="ARBA" id="ARBA00022670"/>
    </source>
</evidence>
<keyword evidence="2" id="KW-0645">Protease</keyword>
<evidence type="ECO:0000256" key="1">
    <source>
        <dbReference type="ARBA" id="ARBA00010040"/>
    </source>
</evidence>
<dbReference type="Pfam" id="PF07676">
    <property type="entry name" value="PD40"/>
    <property type="match status" value="3"/>
</dbReference>